<protein>
    <submittedName>
        <fullName evidence="1">Uncharacterized protein</fullName>
    </submittedName>
</protein>
<comment type="caution">
    <text evidence="1">The sequence shown here is derived from an EMBL/GenBank/DDBJ whole genome shotgun (WGS) entry which is preliminary data.</text>
</comment>
<organism evidence="1 2">
    <name type="scientific">Deinococcus humi</name>
    <dbReference type="NCBI Taxonomy" id="662880"/>
    <lineage>
        <taxon>Bacteria</taxon>
        <taxon>Thermotogati</taxon>
        <taxon>Deinococcota</taxon>
        <taxon>Deinococci</taxon>
        <taxon>Deinococcales</taxon>
        <taxon>Deinococcaceae</taxon>
        <taxon>Deinococcus</taxon>
    </lineage>
</organism>
<dbReference type="AlphaFoldDB" id="A0A7W8JY83"/>
<name>A0A7W8JY83_9DEIO</name>
<keyword evidence="2" id="KW-1185">Reference proteome</keyword>
<dbReference type="Proteomes" id="UP000552709">
    <property type="component" value="Unassembled WGS sequence"/>
</dbReference>
<gene>
    <name evidence="1" type="ORF">HNQ08_004135</name>
</gene>
<evidence type="ECO:0000313" key="1">
    <source>
        <dbReference type="EMBL" id="MBB5365018.1"/>
    </source>
</evidence>
<dbReference type="EMBL" id="JACHFL010000014">
    <property type="protein sequence ID" value="MBB5365018.1"/>
    <property type="molecule type" value="Genomic_DNA"/>
</dbReference>
<proteinExistence type="predicted"/>
<sequence length="94" mass="10204">MKSAAGFTGAFSRIRQTAGHNQPHSFRGLERCRAVGLKVGSLLIWSCSAAWAAPAACDNTMNPVQEGWVWTYRVTPNDSKKPASSYALSRTTTD</sequence>
<evidence type="ECO:0000313" key="2">
    <source>
        <dbReference type="Proteomes" id="UP000552709"/>
    </source>
</evidence>
<reference evidence="1 2" key="1">
    <citation type="submission" date="2020-08" db="EMBL/GenBank/DDBJ databases">
        <title>Genomic Encyclopedia of Type Strains, Phase IV (KMG-IV): sequencing the most valuable type-strain genomes for metagenomic binning, comparative biology and taxonomic classification.</title>
        <authorList>
            <person name="Goeker M."/>
        </authorList>
    </citation>
    <scope>NUCLEOTIDE SEQUENCE [LARGE SCALE GENOMIC DNA]</scope>
    <source>
        <strain evidence="1 2">DSM 27939</strain>
    </source>
</reference>
<accession>A0A7W8JY83</accession>